<dbReference type="Pfam" id="PF00534">
    <property type="entry name" value="Glycos_transf_1"/>
    <property type="match status" value="1"/>
</dbReference>
<dbReference type="PANTHER" id="PTHR46401">
    <property type="entry name" value="GLYCOSYLTRANSFERASE WBBK-RELATED"/>
    <property type="match status" value="1"/>
</dbReference>
<gene>
    <name evidence="4" type="ORF">DesU5LDRAFT_2110</name>
</gene>
<feature type="domain" description="Glycosyl transferase family 1" evidence="2">
    <location>
        <begin position="186"/>
        <end position="341"/>
    </location>
</feature>
<dbReference type="Gene3D" id="3.40.50.2000">
    <property type="entry name" value="Glycogen Phosphorylase B"/>
    <property type="match status" value="2"/>
</dbReference>
<dbReference type="GO" id="GO:0009103">
    <property type="term" value="P:lipopolysaccharide biosynthetic process"/>
    <property type="evidence" value="ECO:0007669"/>
    <property type="project" value="TreeGrafter"/>
</dbReference>
<dbReference type="OrthoDB" id="9767517at2"/>
<reference evidence="4" key="1">
    <citation type="submission" date="2011-11" db="EMBL/GenBank/DDBJ databases">
        <title>Improved High-Quality Draft sequence of Desulfovibrio sp. U5L.</title>
        <authorList>
            <consortium name="US DOE Joint Genome Institute"/>
            <person name="Lucas S."/>
            <person name="Han J."/>
            <person name="Lapidus A."/>
            <person name="Cheng J.-F."/>
            <person name="Goodwin L."/>
            <person name="Pitluck S."/>
            <person name="Peters L."/>
            <person name="Ovchinnikova G."/>
            <person name="Held B."/>
            <person name="Detter J.C."/>
            <person name="Han C."/>
            <person name="Tapia R."/>
            <person name="Land M."/>
            <person name="Hauser L."/>
            <person name="Kyrpides N."/>
            <person name="Ivanova N."/>
            <person name="Pagani I."/>
            <person name="Gabster J."/>
            <person name="Walker C."/>
            <person name="Stolyar S."/>
            <person name="Stahl D."/>
            <person name="Arkin A."/>
            <person name="Dehal P."/>
            <person name="Hazen T."/>
            <person name="Woyke T."/>
        </authorList>
    </citation>
    <scope>NUCLEOTIDE SEQUENCE [LARGE SCALE GENOMIC DNA]</scope>
    <source>
        <strain evidence="4">U5L</strain>
    </source>
</reference>
<dbReference type="STRING" id="596152.DesU5LDRAFT_2110"/>
<dbReference type="GO" id="GO:0016757">
    <property type="term" value="F:glycosyltransferase activity"/>
    <property type="evidence" value="ECO:0007669"/>
    <property type="project" value="InterPro"/>
</dbReference>
<dbReference type="eggNOG" id="COG0438">
    <property type="taxonomic scope" value="Bacteria"/>
</dbReference>
<keyword evidence="1 4" id="KW-0808">Transferase</keyword>
<dbReference type="PANTHER" id="PTHR46401:SF2">
    <property type="entry name" value="GLYCOSYLTRANSFERASE WBBK-RELATED"/>
    <property type="match status" value="1"/>
</dbReference>
<name>I2Q1X2_9BACT</name>
<sequence length="369" mass="40408">MRIAVSARTLDYPSGGPKEYLLGLVKALLDLGGGHELVLYYSRSDHLGTFPGATEKVLPIRNRLAFDWLALPLALRRARPDVAFFPSSNMPPGVPCPAVVAMLDLGYFHPTLRMYRAADTGYMRRAIRYSARRAERIVAISEHTRRDVLRLTRARPENVSVTPLSCDPIYKRPVSPDERAAFRRDHHLTRDFILYAGNISPRKNLPRLLAAFAKVRDVLDCDLAVTGGLAWSQDFEADVARLGLAGRVRRLGHIARDDMPLLYRAASALAFPSLFEGFGLPVLEAQACGTPVVCADATSLPEAAGQGALLVDPTDTDAWAEGLRRIVSDTALRRSLIAAGQANEARFTWEKTARLTLAALEAAAGARGR</sequence>
<proteinExistence type="predicted"/>
<feature type="domain" description="Glycosyltransferase subfamily 4-like N-terminal" evidence="3">
    <location>
        <begin position="15"/>
        <end position="164"/>
    </location>
</feature>
<dbReference type="Pfam" id="PF13439">
    <property type="entry name" value="Glyco_transf_4"/>
    <property type="match status" value="1"/>
</dbReference>
<dbReference type="EMBL" id="JH600068">
    <property type="protein sequence ID" value="EIG53778.1"/>
    <property type="molecule type" value="Genomic_DNA"/>
</dbReference>
<protein>
    <submittedName>
        <fullName evidence="4">Glycosyltransferase</fullName>
    </submittedName>
</protein>
<dbReference type="AlphaFoldDB" id="I2Q1X2"/>
<dbReference type="InterPro" id="IPR028098">
    <property type="entry name" value="Glyco_trans_4-like_N"/>
</dbReference>
<dbReference type="InterPro" id="IPR001296">
    <property type="entry name" value="Glyco_trans_1"/>
</dbReference>
<evidence type="ECO:0000256" key="1">
    <source>
        <dbReference type="ARBA" id="ARBA00022679"/>
    </source>
</evidence>
<accession>I2Q1X2</accession>
<dbReference type="HOGENOM" id="CLU_009583_27_6_7"/>
<evidence type="ECO:0000259" key="3">
    <source>
        <dbReference type="Pfam" id="PF13439"/>
    </source>
</evidence>
<organism evidence="4">
    <name type="scientific">Desulfovibrio sp. U5L</name>
    <dbReference type="NCBI Taxonomy" id="596152"/>
    <lineage>
        <taxon>Bacteria</taxon>
        <taxon>Pseudomonadati</taxon>
        <taxon>Thermodesulfobacteriota</taxon>
        <taxon>Desulfovibrionia</taxon>
        <taxon>Desulfovibrionales</taxon>
        <taxon>Desulfovibrionaceae</taxon>
        <taxon>Desulfovibrio</taxon>
    </lineage>
</organism>
<evidence type="ECO:0000259" key="2">
    <source>
        <dbReference type="Pfam" id="PF00534"/>
    </source>
</evidence>
<evidence type="ECO:0000313" key="4">
    <source>
        <dbReference type="EMBL" id="EIG53778.1"/>
    </source>
</evidence>
<dbReference type="CDD" id="cd03809">
    <property type="entry name" value="GT4_MtfB-like"/>
    <property type="match status" value="1"/>
</dbReference>
<dbReference type="SUPFAM" id="SSF53756">
    <property type="entry name" value="UDP-Glycosyltransferase/glycogen phosphorylase"/>
    <property type="match status" value="1"/>
</dbReference>